<dbReference type="Proteomes" id="UP000327493">
    <property type="component" value="Chromosome 24"/>
</dbReference>
<comment type="caution">
    <text evidence="1">The sequence shown here is derived from an EMBL/GenBank/DDBJ whole genome shotgun (WGS) entry which is preliminary data.</text>
</comment>
<evidence type="ECO:0000313" key="1">
    <source>
        <dbReference type="EMBL" id="KAA8579585.1"/>
    </source>
</evidence>
<feature type="non-terminal residue" evidence="1">
    <location>
        <position position="129"/>
    </location>
</feature>
<reference evidence="1 2" key="1">
    <citation type="submission" date="2019-08" db="EMBL/GenBank/DDBJ databases">
        <title>A chromosome-level genome assembly, high-density linkage maps, and genome scans reveal the genomic architecture of hybrid incompatibilities underlying speciation via character displacement in darters (Percidae: Etheostominae).</title>
        <authorList>
            <person name="Moran R.L."/>
            <person name="Catchen J.M."/>
            <person name="Fuller R.C."/>
        </authorList>
    </citation>
    <scope>NUCLEOTIDE SEQUENCE [LARGE SCALE GENOMIC DNA]</scope>
    <source>
        <strain evidence="1">EspeVRDwgs_2016</strain>
        <tissue evidence="1">Muscle</tissue>
    </source>
</reference>
<evidence type="ECO:0000313" key="2">
    <source>
        <dbReference type="Proteomes" id="UP000327493"/>
    </source>
</evidence>
<gene>
    <name evidence="1" type="ORF">FQN60_006678</name>
</gene>
<proteinExistence type="predicted"/>
<organism evidence="1 2">
    <name type="scientific">Etheostoma spectabile</name>
    <name type="common">orangethroat darter</name>
    <dbReference type="NCBI Taxonomy" id="54343"/>
    <lineage>
        <taxon>Eukaryota</taxon>
        <taxon>Metazoa</taxon>
        <taxon>Chordata</taxon>
        <taxon>Craniata</taxon>
        <taxon>Vertebrata</taxon>
        <taxon>Euteleostomi</taxon>
        <taxon>Actinopterygii</taxon>
        <taxon>Neopterygii</taxon>
        <taxon>Teleostei</taxon>
        <taxon>Neoteleostei</taxon>
        <taxon>Acanthomorphata</taxon>
        <taxon>Eupercaria</taxon>
        <taxon>Perciformes</taxon>
        <taxon>Percoidei</taxon>
        <taxon>Percidae</taxon>
        <taxon>Etheostomatinae</taxon>
        <taxon>Etheostoma</taxon>
    </lineage>
</organism>
<sequence>MEPCDDDDEPGMLPTFHTPLIRALTVFSEASEKEKNFPFGLLFSHLNINPCSCRSAVDCRIEEAPDRSIIVEGLQQRGDSPLSSASSPLPCKCKETCSPHKQRAKLERESIRHPFALCFSPPPLPPSHP</sequence>
<dbReference type="EMBL" id="VOFY01000024">
    <property type="protein sequence ID" value="KAA8579585.1"/>
    <property type="molecule type" value="Genomic_DNA"/>
</dbReference>
<keyword evidence="2" id="KW-1185">Reference proteome</keyword>
<dbReference type="AlphaFoldDB" id="A0A5J5CEW3"/>
<protein>
    <submittedName>
        <fullName evidence="1">Uncharacterized protein</fullName>
    </submittedName>
</protein>
<accession>A0A5J5CEW3</accession>
<name>A0A5J5CEW3_9PERO</name>